<evidence type="ECO:0008006" key="3">
    <source>
        <dbReference type="Google" id="ProtNLM"/>
    </source>
</evidence>
<sequence>MIRAQVEGSIGFALSTVLHGEITLRDGEVQQSNFHDYLVARITDMPQVEVHIVPSAANPTGIGEPAVPPLAPAVANALAAATGRRLRCISKLAEVTNGLRRGGL</sequence>
<reference evidence="1 2" key="1">
    <citation type="submission" date="2016-06" db="EMBL/GenBank/DDBJ databases">
        <title>Genome sequence of Tepidimonas fonticaldi PL17.</title>
        <authorList>
            <person name="Pinnaka A.K."/>
        </authorList>
    </citation>
    <scope>NUCLEOTIDE SEQUENCE [LARGE SCALE GENOMIC DNA]</scope>
    <source>
        <strain evidence="1 2">PL17</strain>
    </source>
</reference>
<keyword evidence="2" id="KW-1185">Reference proteome</keyword>
<dbReference type="EMBL" id="LZDH01000008">
    <property type="protein sequence ID" value="OBS31769.1"/>
    <property type="molecule type" value="Genomic_DNA"/>
</dbReference>
<dbReference type="SUPFAM" id="SSF56003">
    <property type="entry name" value="Molybdenum cofactor-binding domain"/>
    <property type="match status" value="1"/>
</dbReference>
<protein>
    <recommendedName>
        <fullName evidence="3">Aldehyde oxidase/xanthine dehydrogenase second molybdopterin binding domain-containing protein</fullName>
    </recommendedName>
</protein>
<dbReference type="AlphaFoldDB" id="A0A1A6DYB9"/>
<gene>
    <name evidence="1" type="ORF">A9O67_12140</name>
</gene>
<proteinExistence type="predicted"/>
<evidence type="ECO:0000313" key="1">
    <source>
        <dbReference type="EMBL" id="OBS31769.1"/>
    </source>
</evidence>
<organism evidence="1 2">
    <name type="scientific">Tepidimonas fonticaldi</name>
    <dbReference type="NCBI Taxonomy" id="1101373"/>
    <lineage>
        <taxon>Bacteria</taxon>
        <taxon>Pseudomonadati</taxon>
        <taxon>Pseudomonadota</taxon>
        <taxon>Betaproteobacteria</taxon>
        <taxon>Burkholderiales</taxon>
        <taxon>Tepidimonas</taxon>
    </lineage>
</organism>
<dbReference type="Proteomes" id="UP000091969">
    <property type="component" value="Unassembled WGS sequence"/>
</dbReference>
<dbReference type="PANTHER" id="PTHR47495:SF2">
    <property type="entry name" value="ALDEHYDE DEHYDROGENASE"/>
    <property type="match status" value="1"/>
</dbReference>
<dbReference type="InterPro" id="IPR037165">
    <property type="entry name" value="AldOxase/xan_DH_Mopterin-bd_sf"/>
</dbReference>
<dbReference type="Gene3D" id="3.30.365.10">
    <property type="entry name" value="Aldehyde oxidase/xanthine dehydrogenase, molybdopterin binding domain"/>
    <property type="match status" value="1"/>
</dbReference>
<dbReference type="GO" id="GO:0016491">
    <property type="term" value="F:oxidoreductase activity"/>
    <property type="evidence" value="ECO:0007669"/>
    <property type="project" value="InterPro"/>
</dbReference>
<dbReference type="STRING" id="1101373.A9O67_12140"/>
<dbReference type="InterPro" id="IPR052516">
    <property type="entry name" value="N-heterocyclic_Hydroxylase"/>
</dbReference>
<evidence type="ECO:0000313" key="2">
    <source>
        <dbReference type="Proteomes" id="UP000091969"/>
    </source>
</evidence>
<comment type="caution">
    <text evidence="1">The sequence shown here is derived from an EMBL/GenBank/DDBJ whole genome shotgun (WGS) entry which is preliminary data.</text>
</comment>
<accession>A0A1A6DYB9</accession>
<name>A0A1A6DYB9_9BURK</name>
<dbReference type="PANTHER" id="PTHR47495">
    <property type="entry name" value="ALDEHYDE DEHYDROGENASE"/>
    <property type="match status" value="1"/>
</dbReference>